<dbReference type="EMBL" id="JOJR01000035">
    <property type="protein sequence ID" value="RCN49333.1"/>
    <property type="molecule type" value="Genomic_DNA"/>
</dbReference>
<organism evidence="1 2">
    <name type="scientific">Ancylostoma caninum</name>
    <name type="common">Dog hookworm</name>
    <dbReference type="NCBI Taxonomy" id="29170"/>
    <lineage>
        <taxon>Eukaryota</taxon>
        <taxon>Metazoa</taxon>
        <taxon>Ecdysozoa</taxon>
        <taxon>Nematoda</taxon>
        <taxon>Chromadorea</taxon>
        <taxon>Rhabditida</taxon>
        <taxon>Rhabditina</taxon>
        <taxon>Rhabditomorpha</taxon>
        <taxon>Strongyloidea</taxon>
        <taxon>Ancylostomatidae</taxon>
        <taxon>Ancylostomatinae</taxon>
        <taxon>Ancylostoma</taxon>
    </lineage>
</organism>
<proteinExistence type="predicted"/>
<sequence length="143" mass="16539">ATEDGFCFLLALYKSRGSPSPKPSQFRICPSSLPRTGTDMESFSVLLLTVVLLSVHALPIPHHAENEIIRVKRQYYRPPYYYPSYYPPYYRPPYYPPYYRPPYFRPPYYPPYHRPPWMPGGIGPGRPGWMGPPQPGIMPRTSG</sequence>
<gene>
    <name evidence="1" type="ORF">ANCCAN_04584</name>
</gene>
<protein>
    <submittedName>
        <fullName evidence="1">Spore coat protein T domain protein</fullName>
    </submittedName>
</protein>
<dbReference type="Proteomes" id="UP000252519">
    <property type="component" value="Unassembled WGS sequence"/>
</dbReference>
<reference evidence="1 2" key="1">
    <citation type="submission" date="2014-10" db="EMBL/GenBank/DDBJ databases">
        <title>Draft genome of the hookworm Ancylostoma caninum.</title>
        <authorList>
            <person name="Mitreva M."/>
        </authorList>
    </citation>
    <scope>NUCLEOTIDE SEQUENCE [LARGE SCALE GENOMIC DNA]</scope>
    <source>
        <strain evidence="1 2">Baltimore</strain>
    </source>
</reference>
<feature type="non-terminal residue" evidence="1">
    <location>
        <position position="1"/>
    </location>
</feature>
<comment type="caution">
    <text evidence="1">The sequence shown here is derived from an EMBL/GenBank/DDBJ whole genome shotgun (WGS) entry which is preliminary data.</text>
</comment>
<name>A0A368GY92_ANCCA</name>
<keyword evidence="1" id="KW-0946">Virion</keyword>
<keyword evidence="2" id="KW-1185">Reference proteome</keyword>
<dbReference type="AlphaFoldDB" id="A0A368GY92"/>
<accession>A0A368GY92</accession>
<evidence type="ECO:0000313" key="1">
    <source>
        <dbReference type="EMBL" id="RCN49333.1"/>
    </source>
</evidence>
<keyword evidence="1" id="KW-0167">Capsid protein</keyword>
<evidence type="ECO:0000313" key="2">
    <source>
        <dbReference type="Proteomes" id="UP000252519"/>
    </source>
</evidence>